<reference evidence="1" key="2">
    <citation type="journal article" date="2015" name="Fish Shellfish Immunol.">
        <title>Early steps in the European eel (Anguilla anguilla)-Vibrio vulnificus interaction in the gills: Role of the RtxA13 toxin.</title>
        <authorList>
            <person name="Callol A."/>
            <person name="Pajuelo D."/>
            <person name="Ebbesson L."/>
            <person name="Teles M."/>
            <person name="MacKenzie S."/>
            <person name="Amaro C."/>
        </authorList>
    </citation>
    <scope>NUCLEOTIDE SEQUENCE</scope>
</reference>
<dbReference type="AlphaFoldDB" id="A0A0E9SR26"/>
<protein>
    <submittedName>
        <fullName evidence="1">Uncharacterized protein</fullName>
    </submittedName>
</protein>
<dbReference type="EMBL" id="GBXM01065442">
    <property type="protein sequence ID" value="JAH43135.1"/>
    <property type="molecule type" value="Transcribed_RNA"/>
</dbReference>
<reference evidence="1" key="1">
    <citation type="submission" date="2014-11" db="EMBL/GenBank/DDBJ databases">
        <authorList>
            <person name="Amaro Gonzalez C."/>
        </authorList>
    </citation>
    <scope>NUCLEOTIDE SEQUENCE</scope>
</reference>
<sequence length="31" mass="3506">MESRLMLALRLINFITCLLRLSANANVSLKT</sequence>
<proteinExistence type="predicted"/>
<evidence type="ECO:0000313" key="1">
    <source>
        <dbReference type="EMBL" id="JAH43135.1"/>
    </source>
</evidence>
<organism evidence="1">
    <name type="scientific">Anguilla anguilla</name>
    <name type="common">European freshwater eel</name>
    <name type="synonym">Muraena anguilla</name>
    <dbReference type="NCBI Taxonomy" id="7936"/>
    <lineage>
        <taxon>Eukaryota</taxon>
        <taxon>Metazoa</taxon>
        <taxon>Chordata</taxon>
        <taxon>Craniata</taxon>
        <taxon>Vertebrata</taxon>
        <taxon>Euteleostomi</taxon>
        <taxon>Actinopterygii</taxon>
        <taxon>Neopterygii</taxon>
        <taxon>Teleostei</taxon>
        <taxon>Anguilliformes</taxon>
        <taxon>Anguillidae</taxon>
        <taxon>Anguilla</taxon>
    </lineage>
</organism>
<name>A0A0E9SR26_ANGAN</name>
<accession>A0A0E9SR26</accession>